<feature type="signal peptide" evidence="3">
    <location>
        <begin position="1"/>
        <end position="18"/>
    </location>
</feature>
<name>Q4UEP6_THEAN</name>
<feature type="compositionally biased region" description="Basic and acidic residues" evidence="1">
    <location>
        <begin position="101"/>
        <end position="112"/>
    </location>
</feature>
<keyword evidence="2" id="KW-0472">Membrane</keyword>
<dbReference type="OMA" id="CDSTDIH"/>
<dbReference type="OrthoDB" id="1697690at2759"/>
<feature type="chain" id="PRO_5004244968" evidence="3">
    <location>
        <begin position="19"/>
        <end position="470"/>
    </location>
</feature>
<dbReference type="RefSeq" id="XP_952175.1">
    <property type="nucleotide sequence ID" value="XM_947082.1"/>
</dbReference>
<keyword evidence="2" id="KW-1133">Transmembrane helix</keyword>
<keyword evidence="5" id="KW-1185">Reference proteome</keyword>
<feature type="transmembrane region" description="Helical" evidence="2">
    <location>
        <begin position="320"/>
        <end position="343"/>
    </location>
</feature>
<evidence type="ECO:0000256" key="2">
    <source>
        <dbReference type="SAM" id="Phobius"/>
    </source>
</evidence>
<dbReference type="EMBL" id="CR940348">
    <property type="protein sequence ID" value="CAI74443.1"/>
    <property type="molecule type" value="Genomic_DNA"/>
</dbReference>
<sequence length="470" mass="53470">MQSILLILLLLSAKLISSRLVNSKNVSLTTELLPHTGDNTNCKYHANKQHGCDSTDIHTNLNYSKSNSYNPTNTPHNNTSVNLITNERRVNDDNAYNDKPGNNERISRREGLDGKGESLSLLKSSSYKRAYDEITRKVTLMVCPFKPTPSLTKAVKHSLKALKLYLVPSGFEKPNLLIFGFTTFFSALFGGAFLTVAGSDKVFAKLRDKWAFQGDFGNGSIESITRLGLMILVTDLLFRNTAMKSALFKSLSNSTFLTHANWMTNNLAKLDTTIFQKLFTGCAKGYTVFRLLFTTLLHLVLMKTNWNTGSFMVDHESSRVLSGIFFTLFLVSLFGNLADVFFYGNFSRFLDVQYVLEPLDFRETYKKLRVYEESKNLYFSLPDSLRGLYDTNSRLLFNLYNVLQMIDVYIPYNVEWLFLYLQAAMALYSNSASGIYLSAVQYVYLAIEQCIMEVEKILLNEKVSFKKLFE</sequence>
<dbReference type="InParanoid" id="Q4UEP6"/>
<reference evidence="4 5" key="1">
    <citation type="journal article" date="2005" name="Science">
        <title>Genome of the host-cell transforming parasite Theileria annulata compared with T. parva.</title>
        <authorList>
            <person name="Pain A."/>
            <person name="Renauld H."/>
            <person name="Berriman M."/>
            <person name="Murphy L."/>
            <person name="Yeats C.A."/>
            <person name="Weir W."/>
            <person name="Kerhornou A."/>
            <person name="Aslett M."/>
            <person name="Bishop R."/>
            <person name="Bouchier C."/>
            <person name="Cochet M."/>
            <person name="Coulson R.M.R."/>
            <person name="Cronin A."/>
            <person name="de Villiers E.P."/>
            <person name="Fraser A."/>
            <person name="Fosker N."/>
            <person name="Gardner M."/>
            <person name="Goble A."/>
            <person name="Griffiths-Jones S."/>
            <person name="Harris D.E."/>
            <person name="Katzer F."/>
            <person name="Larke N."/>
            <person name="Lord A."/>
            <person name="Maser P."/>
            <person name="McKellar S."/>
            <person name="Mooney P."/>
            <person name="Morton F."/>
            <person name="Nene V."/>
            <person name="O'Neil S."/>
            <person name="Price C."/>
            <person name="Quail M.A."/>
            <person name="Rabbinowitsch E."/>
            <person name="Rawlings N.D."/>
            <person name="Rutter S."/>
            <person name="Saunders D."/>
            <person name="Seeger K."/>
            <person name="Shah T."/>
            <person name="Squares R."/>
            <person name="Squares S."/>
            <person name="Tivey A."/>
            <person name="Walker A.R."/>
            <person name="Woodward J."/>
            <person name="Dobbelaere D.A.E."/>
            <person name="Langsley G."/>
            <person name="Rajandream M.A."/>
            <person name="McKeever D."/>
            <person name="Shiels B."/>
            <person name="Tait A."/>
            <person name="Barrell B.G."/>
            <person name="Hall N."/>
        </authorList>
    </citation>
    <scope>NUCLEOTIDE SEQUENCE [LARGE SCALE GENOMIC DNA]</scope>
    <source>
        <strain evidence="5">Ankara</strain>
    </source>
</reference>
<feature type="transmembrane region" description="Helical" evidence="2">
    <location>
        <begin position="176"/>
        <end position="197"/>
    </location>
</feature>
<keyword evidence="2" id="KW-0812">Transmembrane</keyword>
<dbReference type="VEuPathDB" id="PiroplasmaDB:TA13755"/>
<evidence type="ECO:0000313" key="4">
    <source>
        <dbReference type="EMBL" id="CAI74443.1"/>
    </source>
</evidence>
<feature type="region of interest" description="Disordered" evidence="1">
    <location>
        <begin position="86"/>
        <end position="112"/>
    </location>
</feature>
<proteinExistence type="predicted"/>
<protein>
    <submittedName>
        <fullName evidence="4">Uncharacterized protein</fullName>
    </submittedName>
</protein>
<keyword evidence="3" id="KW-0732">Signal</keyword>
<dbReference type="Proteomes" id="UP000001950">
    <property type="component" value="Chromosome 2"/>
</dbReference>
<dbReference type="AlphaFoldDB" id="Q4UEP6"/>
<dbReference type="GeneID" id="3861905"/>
<dbReference type="eggNOG" id="ENOG502TN87">
    <property type="taxonomic scope" value="Eukaryota"/>
</dbReference>
<evidence type="ECO:0000256" key="1">
    <source>
        <dbReference type="SAM" id="MobiDB-lite"/>
    </source>
</evidence>
<feature type="transmembrane region" description="Helical" evidence="2">
    <location>
        <begin position="278"/>
        <end position="300"/>
    </location>
</feature>
<dbReference type="KEGG" id="tan:TA13755"/>
<organism evidence="4 5">
    <name type="scientific">Theileria annulata</name>
    <dbReference type="NCBI Taxonomy" id="5874"/>
    <lineage>
        <taxon>Eukaryota</taxon>
        <taxon>Sar</taxon>
        <taxon>Alveolata</taxon>
        <taxon>Apicomplexa</taxon>
        <taxon>Aconoidasida</taxon>
        <taxon>Piroplasmida</taxon>
        <taxon>Theileriidae</taxon>
        <taxon>Theileria</taxon>
    </lineage>
</organism>
<evidence type="ECO:0000256" key="3">
    <source>
        <dbReference type="SAM" id="SignalP"/>
    </source>
</evidence>
<evidence type="ECO:0000313" key="5">
    <source>
        <dbReference type="Proteomes" id="UP000001950"/>
    </source>
</evidence>
<accession>Q4UEP6</accession>
<gene>
    <name evidence="4" type="ORF">TA13755</name>
</gene>